<feature type="domain" description="ABC3 transporter permease C-terminal" evidence="7">
    <location>
        <begin position="676"/>
        <end position="789"/>
    </location>
</feature>
<comment type="caution">
    <text evidence="9">The sequence shown here is derived from an EMBL/GenBank/DDBJ whole genome shotgun (WGS) entry which is preliminary data.</text>
</comment>
<evidence type="ECO:0000256" key="1">
    <source>
        <dbReference type="ARBA" id="ARBA00004651"/>
    </source>
</evidence>
<feature type="transmembrane region" description="Helical" evidence="6">
    <location>
        <begin position="670"/>
        <end position="692"/>
    </location>
</feature>
<dbReference type="GO" id="GO:0022857">
    <property type="term" value="F:transmembrane transporter activity"/>
    <property type="evidence" value="ECO:0007669"/>
    <property type="project" value="TreeGrafter"/>
</dbReference>
<evidence type="ECO:0000259" key="8">
    <source>
        <dbReference type="Pfam" id="PF12704"/>
    </source>
</evidence>
<accession>A0A2G8T3W5</accession>
<proteinExistence type="predicted"/>
<evidence type="ECO:0000313" key="10">
    <source>
        <dbReference type="Proteomes" id="UP000228593"/>
    </source>
</evidence>
<evidence type="ECO:0000256" key="2">
    <source>
        <dbReference type="ARBA" id="ARBA00022475"/>
    </source>
</evidence>
<keyword evidence="3 6" id="KW-0812">Transmembrane</keyword>
<protein>
    <recommendedName>
        <fullName evidence="11">Cell division protein FtsX</fullName>
    </recommendedName>
</protein>
<feature type="transmembrane region" description="Helical" evidence="6">
    <location>
        <begin position="386"/>
        <end position="406"/>
    </location>
</feature>
<feature type="transmembrane region" description="Helical" evidence="6">
    <location>
        <begin position="427"/>
        <end position="450"/>
    </location>
</feature>
<dbReference type="PANTHER" id="PTHR30572">
    <property type="entry name" value="MEMBRANE COMPONENT OF TRANSPORTER-RELATED"/>
    <property type="match status" value="1"/>
</dbReference>
<comment type="subcellular location">
    <subcellularLocation>
        <location evidence="1">Cell membrane</location>
        <topology evidence="1">Multi-pass membrane protein</topology>
    </subcellularLocation>
</comment>
<feature type="transmembrane region" description="Helical" evidence="6">
    <location>
        <begin position="21"/>
        <end position="41"/>
    </location>
</feature>
<dbReference type="InterPro" id="IPR025857">
    <property type="entry name" value="MacB_PCD"/>
</dbReference>
<evidence type="ECO:0000259" key="7">
    <source>
        <dbReference type="Pfam" id="PF02687"/>
    </source>
</evidence>
<dbReference type="Pfam" id="PF02687">
    <property type="entry name" value="FtsX"/>
    <property type="match status" value="2"/>
</dbReference>
<dbReference type="GO" id="GO:0005886">
    <property type="term" value="C:plasma membrane"/>
    <property type="evidence" value="ECO:0007669"/>
    <property type="project" value="UniProtKB-SubCell"/>
</dbReference>
<evidence type="ECO:0000256" key="4">
    <source>
        <dbReference type="ARBA" id="ARBA00022989"/>
    </source>
</evidence>
<evidence type="ECO:0000313" key="9">
    <source>
        <dbReference type="EMBL" id="PIL40378.1"/>
    </source>
</evidence>
<dbReference type="RefSeq" id="WP_099915484.1">
    <property type="nucleotide sequence ID" value="NZ_BMHS01000013.1"/>
</dbReference>
<gene>
    <name evidence="9" type="ORF">CR103_08155</name>
</gene>
<feature type="domain" description="MacB-like periplasmic core" evidence="8">
    <location>
        <begin position="444"/>
        <end position="599"/>
    </location>
</feature>
<dbReference type="AlphaFoldDB" id="A0A2G8T3W5"/>
<sequence length="795" mass="83852">MHLRDYRVGWRLLQKEPGYSLAVVLGLAVGFAACFLLLGLVRYSFTYNAAIADSAHIFVVKERRNMLPRPDWRATAPAPLREVATRSGPQVSATSARSFDLAARIDNRVVALTLQVADANFIDFFGIRTIEGDAKAALARPDALVLSQSQARKLFGDAHALGKRLSIDGTPFEVKAIIADLPANTSVRYEVLLGAGLHSWDPAPTRAGAEWFSSAAVYIKAPPSVDDAALAALLQAAVAPRDARLTFKLPAGSPYTKLTDIGMVRLSEIYFDPDLLAGRGGARYGNKAGVAGLAALALLILLLAGANYVNLATVRTLGRQREIAMRKVLGVSAARLAGQLIAESLVVSLLATLCSLLLAWLALPLFADLVNRPLTGFFSMASCSAMFALGALVGLASALYPAWLALGQGTSASLQGRGNSETRHGLMLRRVLSVFQFAAAIGLIAMTLAVSGQTRYASHADPGFDAAPLLVVALPGDPGAAQVQSFRDALARLPGVAGVAGVSEAIGRDGNKIVYNVVRPGLEPVAVEAKLVSPEFFDVYRVRALAGRVFDPGQDGPTSTSVVINASAAAALGFASPQAALGQMFNATLRIVGIAPDLRYQTLRQAPGPMVYRIGVNQGVLTARVDGEGAMATVRPQVEALLARHFPNAVPDIEPAGAVFANNYSDDLRLAQILAAASVVATALASFGIYVLSAYSVRRRAREIVLRKLYGADGFDVGRLIAREFAVLIGIGALIGLPAAWFATERYLSGFAERAPLGWWPPLLALGCVGLVALVATARHTLAAVRMSPALALQN</sequence>
<organism evidence="9 10">
    <name type="scientific">Massilia psychrophila</name>
    <dbReference type="NCBI Taxonomy" id="1603353"/>
    <lineage>
        <taxon>Bacteria</taxon>
        <taxon>Pseudomonadati</taxon>
        <taxon>Pseudomonadota</taxon>
        <taxon>Betaproteobacteria</taxon>
        <taxon>Burkholderiales</taxon>
        <taxon>Oxalobacteraceae</taxon>
        <taxon>Telluria group</taxon>
        <taxon>Massilia</taxon>
    </lineage>
</organism>
<dbReference type="InterPro" id="IPR003838">
    <property type="entry name" value="ABC3_permease_C"/>
</dbReference>
<keyword evidence="4 6" id="KW-1133">Transmembrane helix</keyword>
<feature type="transmembrane region" description="Helical" evidence="6">
    <location>
        <begin position="725"/>
        <end position="744"/>
    </location>
</feature>
<feature type="transmembrane region" description="Helical" evidence="6">
    <location>
        <begin position="289"/>
        <end position="311"/>
    </location>
</feature>
<dbReference type="Pfam" id="PF12704">
    <property type="entry name" value="MacB_PCD"/>
    <property type="match status" value="2"/>
</dbReference>
<evidence type="ECO:0000256" key="5">
    <source>
        <dbReference type="ARBA" id="ARBA00023136"/>
    </source>
</evidence>
<dbReference type="EMBL" id="PDOB01000009">
    <property type="protein sequence ID" value="PIL40378.1"/>
    <property type="molecule type" value="Genomic_DNA"/>
</dbReference>
<dbReference type="InterPro" id="IPR050250">
    <property type="entry name" value="Macrolide_Exporter_MacB"/>
</dbReference>
<evidence type="ECO:0000256" key="6">
    <source>
        <dbReference type="SAM" id="Phobius"/>
    </source>
</evidence>
<keyword evidence="10" id="KW-1185">Reference proteome</keyword>
<dbReference type="Proteomes" id="UP000228593">
    <property type="component" value="Unassembled WGS sequence"/>
</dbReference>
<name>A0A2G8T3W5_9BURK</name>
<feature type="transmembrane region" description="Helical" evidence="6">
    <location>
        <begin position="345"/>
        <end position="366"/>
    </location>
</feature>
<dbReference type="OrthoDB" id="9770036at2"/>
<dbReference type="PROSITE" id="PS51257">
    <property type="entry name" value="PROKAR_LIPOPROTEIN"/>
    <property type="match status" value="1"/>
</dbReference>
<reference evidence="9 10" key="1">
    <citation type="submission" date="2017-10" db="EMBL/GenBank/DDBJ databases">
        <title>Massilia psychrophilum sp. nov., a novel purple-pigmented bacterium isolated from Tianshan glacier, Xinjiang Municipality, China.</title>
        <authorList>
            <person name="Wang H."/>
        </authorList>
    </citation>
    <scope>NUCLEOTIDE SEQUENCE [LARGE SCALE GENOMIC DNA]</scope>
    <source>
        <strain evidence="9 10">JCM 30813</strain>
    </source>
</reference>
<keyword evidence="5 6" id="KW-0472">Membrane</keyword>
<keyword evidence="2" id="KW-1003">Cell membrane</keyword>
<evidence type="ECO:0000256" key="3">
    <source>
        <dbReference type="ARBA" id="ARBA00022692"/>
    </source>
</evidence>
<feature type="transmembrane region" description="Helical" evidence="6">
    <location>
        <begin position="759"/>
        <end position="778"/>
    </location>
</feature>
<dbReference type="PANTHER" id="PTHR30572:SF18">
    <property type="entry name" value="ABC-TYPE MACROLIDE FAMILY EXPORT SYSTEM PERMEASE COMPONENT 2"/>
    <property type="match status" value="1"/>
</dbReference>
<feature type="domain" description="MacB-like periplasmic core" evidence="8">
    <location>
        <begin position="20"/>
        <end position="236"/>
    </location>
</feature>
<feature type="domain" description="ABC3 transporter permease C-terminal" evidence="7">
    <location>
        <begin position="295"/>
        <end position="407"/>
    </location>
</feature>
<evidence type="ECO:0008006" key="11">
    <source>
        <dbReference type="Google" id="ProtNLM"/>
    </source>
</evidence>